<evidence type="ECO:0000313" key="1">
    <source>
        <dbReference type="EMBL" id="XDQ51390.1"/>
    </source>
</evidence>
<dbReference type="InterPro" id="IPR035437">
    <property type="entry name" value="SNase_OB-fold_sf"/>
</dbReference>
<organism evidence="1">
    <name type="scientific">Streptomyces sp. R41</name>
    <dbReference type="NCBI Taxonomy" id="3238632"/>
    <lineage>
        <taxon>Bacteria</taxon>
        <taxon>Bacillati</taxon>
        <taxon>Actinomycetota</taxon>
        <taxon>Actinomycetes</taxon>
        <taxon>Kitasatosporales</taxon>
        <taxon>Streptomycetaceae</taxon>
        <taxon>Streptomyces</taxon>
    </lineage>
</organism>
<gene>
    <name evidence="1" type="ORF">AB5J53_06895</name>
</gene>
<dbReference type="Gene3D" id="2.40.50.90">
    <property type="match status" value="1"/>
</dbReference>
<proteinExistence type="predicted"/>
<name>A0AB39R693_9ACTN</name>
<dbReference type="AlphaFoldDB" id="A0AB39R693"/>
<dbReference type="SUPFAM" id="SSF50199">
    <property type="entry name" value="Staphylococcal nuclease"/>
    <property type="match status" value="1"/>
</dbReference>
<sequence>MTVIGVAMSMLLIRGSFKVSEKAKPDGDTVPFIPDDVADWKLVPGCEKILPAADGHASIRLEGVDALETHYGQGASVQHQPLKLAHRAADELLKWLGFTSVERHDDETVTTTPASVPGFILTRGTDTFGRCVAFVGRRTAPAYSGYEIGVSDDLLRRTANFHLLSLGLAYPTFYAGLPVYLRDVLSAAAQAARAAKTGVWADDADVTMKGAKITGMSSLTADDGAVILPKLFRRLKDYLELNPADSSVTCFPAFLGGAADEFRIQSDPSKLITGLQHVVEVINGHTVKMTRQPEEIIFNEK</sequence>
<protein>
    <submittedName>
        <fullName evidence="1">Nuclease</fullName>
    </submittedName>
</protein>
<dbReference type="EMBL" id="CP163443">
    <property type="protein sequence ID" value="XDQ51390.1"/>
    <property type="molecule type" value="Genomic_DNA"/>
</dbReference>
<accession>A0AB39R693</accession>
<dbReference type="RefSeq" id="WP_369244721.1">
    <property type="nucleotide sequence ID" value="NZ_CP163443.1"/>
</dbReference>
<reference evidence="1" key="1">
    <citation type="submission" date="2024-07" db="EMBL/GenBank/DDBJ databases">
        <authorList>
            <person name="Yu S.T."/>
        </authorList>
    </citation>
    <scope>NUCLEOTIDE SEQUENCE</scope>
    <source>
        <strain evidence="1">R41</strain>
    </source>
</reference>